<evidence type="ECO:0000313" key="5">
    <source>
        <dbReference type="Proteomes" id="UP000549911"/>
    </source>
</evidence>
<sequence length="575" mass="59263">MSRAVAVLVLLGSALVAVLLPGATGASTAAPAGAGRTWVVDAVDGPASNVWESVDTGLSHVTIAVGDTVEWRFDRATQGHDLTSLAPSDAWESVWDEPLQVHREPGEAPVRVTFERPGTYRYWCSLHGTMMSGAVFVVDPGGNTAPVVDPVVEPTTVAVGQAVHATANATDPDGDVVAVSWDFGAGGAAALTDHAMHAYAAPGAYTARLRASDGRGGLVERDFPITVTGDPLPPDPDPPVDDGALPAIDALASPSSGNAPLAVAFSTQVTTTGTVAPFADAQPQDAGLTGTAVLVRGRGQTRTSLVVTGARAGAQHPVHVHEKPCDVDDGGAHFRFDTTQPFAEPNEIWPAFAADAAGASGPVEVVKPLRAGPLAVSVVVHDPTNPARRIGCADLAPATADLSYAWSFGDGTSASGPDPDHTYAAPGTYTATVIVARASGPHAGHGVSDSVQVVVGGGAAPAPTQAPAPVPAPAPAPAADTVPPRISKVGPLRAVRGARPTITARVRDRDSTVRRKDLVLRVDGRRVARPAYDARRGLVTWRPATPLGPGRHVVRLVVRDTAGNTARRTWWFRVR</sequence>
<dbReference type="AlphaFoldDB" id="A0A7Y9KSD3"/>
<name>A0A7Y9KSD3_9ACTN</name>
<feature type="chain" id="PRO_5030772233" evidence="2">
    <location>
        <begin position="30"/>
        <end position="575"/>
    </location>
</feature>
<evidence type="ECO:0000256" key="2">
    <source>
        <dbReference type="SAM" id="SignalP"/>
    </source>
</evidence>
<dbReference type="RefSeq" id="WP_179618330.1">
    <property type="nucleotide sequence ID" value="NZ_JACCBW010000001.1"/>
</dbReference>
<dbReference type="PROSITE" id="PS50093">
    <property type="entry name" value="PKD"/>
    <property type="match status" value="2"/>
</dbReference>
<keyword evidence="5" id="KW-1185">Reference proteome</keyword>
<feature type="domain" description="PKD" evidence="3">
    <location>
        <begin position="146"/>
        <end position="228"/>
    </location>
</feature>
<keyword evidence="2" id="KW-0732">Signal</keyword>
<dbReference type="InterPro" id="IPR022409">
    <property type="entry name" value="PKD/Chitinase_dom"/>
</dbReference>
<dbReference type="Pfam" id="PF18911">
    <property type="entry name" value="PKD_4"/>
    <property type="match status" value="2"/>
</dbReference>
<feature type="signal peptide" evidence="2">
    <location>
        <begin position="1"/>
        <end position="29"/>
    </location>
</feature>
<dbReference type="Gene3D" id="2.60.40.10">
    <property type="entry name" value="Immunoglobulins"/>
    <property type="match status" value="2"/>
</dbReference>
<reference evidence="4 5" key="1">
    <citation type="submission" date="2020-07" db="EMBL/GenBank/DDBJ databases">
        <authorList>
            <person name="Partida-Martinez L."/>
            <person name="Huntemann M."/>
            <person name="Clum A."/>
            <person name="Wang J."/>
            <person name="Palaniappan K."/>
            <person name="Ritter S."/>
            <person name="Chen I.-M."/>
            <person name="Stamatis D."/>
            <person name="Reddy T."/>
            <person name="O'Malley R."/>
            <person name="Daum C."/>
            <person name="Shapiro N."/>
            <person name="Ivanova N."/>
            <person name="Kyrpides N."/>
            <person name="Woyke T."/>
        </authorList>
    </citation>
    <scope>NUCLEOTIDE SEQUENCE [LARGE SCALE GENOMIC DNA]</scope>
    <source>
        <strain evidence="4 5">AT2.17</strain>
    </source>
</reference>
<evidence type="ECO:0000313" key="4">
    <source>
        <dbReference type="EMBL" id="NYE35713.1"/>
    </source>
</evidence>
<feature type="compositionally biased region" description="Pro residues" evidence="1">
    <location>
        <begin position="464"/>
        <end position="476"/>
    </location>
</feature>
<gene>
    <name evidence="4" type="ORF">F4692_000817</name>
</gene>
<dbReference type="GO" id="GO:0005975">
    <property type="term" value="P:carbohydrate metabolic process"/>
    <property type="evidence" value="ECO:0007669"/>
    <property type="project" value="UniProtKB-ARBA"/>
</dbReference>
<dbReference type="InterPro" id="IPR000601">
    <property type="entry name" value="PKD_dom"/>
</dbReference>
<dbReference type="CDD" id="cd00146">
    <property type="entry name" value="PKD"/>
    <property type="match status" value="2"/>
</dbReference>
<dbReference type="InterPro" id="IPR035986">
    <property type="entry name" value="PKD_dom_sf"/>
</dbReference>
<feature type="domain" description="PKD" evidence="3">
    <location>
        <begin position="401"/>
        <end position="458"/>
    </location>
</feature>
<comment type="caution">
    <text evidence="4">The sequence shown here is derived from an EMBL/GenBank/DDBJ whole genome shotgun (WGS) entry which is preliminary data.</text>
</comment>
<proteinExistence type="predicted"/>
<dbReference type="SUPFAM" id="SSF49503">
    <property type="entry name" value="Cupredoxins"/>
    <property type="match status" value="1"/>
</dbReference>
<dbReference type="Gene3D" id="2.60.40.420">
    <property type="entry name" value="Cupredoxins - blue copper proteins"/>
    <property type="match status" value="1"/>
</dbReference>
<organism evidence="4 5">
    <name type="scientific">Nocardioides cavernae</name>
    <dbReference type="NCBI Taxonomy" id="1921566"/>
    <lineage>
        <taxon>Bacteria</taxon>
        <taxon>Bacillati</taxon>
        <taxon>Actinomycetota</taxon>
        <taxon>Actinomycetes</taxon>
        <taxon>Propionibacteriales</taxon>
        <taxon>Nocardioidaceae</taxon>
        <taxon>Nocardioides</taxon>
    </lineage>
</organism>
<feature type="region of interest" description="Disordered" evidence="1">
    <location>
        <begin position="458"/>
        <end position="485"/>
    </location>
</feature>
<dbReference type="SMART" id="SM00089">
    <property type="entry name" value="PKD"/>
    <property type="match status" value="2"/>
</dbReference>
<reference evidence="4 5" key="2">
    <citation type="submission" date="2020-08" db="EMBL/GenBank/DDBJ databases">
        <title>The Agave Microbiome: Exploring the role of microbial communities in plant adaptations to desert environments.</title>
        <authorList>
            <person name="Partida-Martinez L.P."/>
        </authorList>
    </citation>
    <scope>NUCLEOTIDE SEQUENCE [LARGE SCALE GENOMIC DNA]</scope>
    <source>
        <strain evidence="4 5">AT2.17</strain>
    </source>
</reference>
<protein>
    <submittedName>
        <fullName evidence="4">PKD repeat protein</fullName>
    </submittedName>
</protein>
<dbReference type="Proteomes" id="UP000549911">
    <property type="component" value="Unassembled WGS sequence"/>
</dbReference>
<dbReference type="InterPro" id="IPR013783">
    <property type="entry name" value="Ig-like_fold"/>
</dbReference>
<dbReference type="EMBL" id="JACCBW010000001">
    <property type="protein sequence ID" value="NYE35713.1"/>
    <property type="molecule type" value="Genomic_DNA"/>
</dbReference>
<dbReference type="SUPFAM" id="SSF49299">
    <property type="entry name" value="PKD domain"/>
    <property type="match status" value="2"/>
</dbReference>
<evidence type="ECO:0000256" key="1">
    <source>
        <dbReference type="SAM" id="MobiDB-lite"/>
    </source>
</evidence>
<dbReference type="InterPro" id="IPR008972">
    <property type="entry name" value="Cupredoxin"/>
</dbReference>
<accession>A0A7Y9KSD3</accession>
<evidence type="ECO:0000259" key="3">
    <source>
        <dbReference type="PROSITE" id="PS50093"/>
    </source>
</evidence>